<dbReference type="Gene3D" id="3.30.9.10">
    <property type="entry name" value="D-Amino Acid Oxidase, subunit A, domain 2"/>
    <property type="match status" value="1"/>
</dbReference>
<dbReference type="EMBL" id="BAAAMK010000001">
    <property type="protein sequence ID" value="GAA1942882.1"/>
    <property type="molecule type" value="Genomic_DNA"/>
</dbReference>
<feature type="domain" description="FAD dependent oxidoreductase" evidence="6">
    <location>
        <begin position="43"/>
        <end position="384"/>
    </location>
</feature>
<dbReference type="PRINTS" id="PR01001">
    <property type="entry name" value="FADG3PDH"/>
</dbReference>
<keyword evidence="4" id="KW-0274">FAD</keyword>
<evidence type="ECO:0000256" key="1">
    <source>
        <dbReference type="ARBA" id="ARBA00001974"/>
    </source>
</evidence>
<dbReference type="Gene3D" id="1.10.8.870">
    <property type="entry name" value="Alpha-glycerophosphate oxidase, cap domain"/>
    <property type="match status" value="1"/>
</dbReference>
<keyword evidence="5" id="KW-0560">Oxidoreductase</keyword>
<gene>
    <name evidence="8" type="ORF">GCM10009717_06570</name>
</gene>
<proteinExistence type="inferred from homology"/>
<evidence type="ECO:0000313" key="8">
    <source>
        <dbReference type="EMBL" id="GAA1942882.1"/>
    </source>
</evidence>
<comment type="similarity">
    <text evidence="2">Belongs to the FAD-dependent glycerol-3-phosphate dehydrogenase family.</text>
</comment>
<dbReference type="InterPro" id="IPR038299">
    <property type="entry name" value="DAO_C_sf"/>
</dbReference>
<dbReference type="PANTHER" id="PTHR11985">
    <property type="entry name" value="GLYCEROL-3-PHOSPHATE DEHYDROGENASE"/>
    <property type="match status" value="1"/>
</dbReference>
<keyword evidence="3" id="KW-0285">Flavoprotein</keyword>
<protein>
    <submittedName>
        <fullName evidence="8">Glycerol-3-phosphate dehydrogenase/oxidase</fullName>
    </submittedName>
</protein>
<dbReference type="Proteomes" id="UP001499954">
    <property type="component" value="Unassembled WGS sequence"/>
</dbReference>
<name>A0ABP5BEJ4_9MICO</name>
<comment type="caution">
    <text evidence="8">The sequence shown here is derived from an EMBL/GenBank/DDBJ whole genome shotgun (WGS) entry which is preliminary data.</text>
</comment>
<reference evidence="9" key="1">
    <citation type="journal article" date="2019" name="Int. J. Syst. Evol. Microbiol.">
        <title>The Global Catalogue of Microorganisms (GCM) 10K type strain sequencing project: providing services to taxonomists for standard genome sequencing and annotation.</title>
        <authorList>
            <consortium name="The Broad Institute Genomics Platform"/>
            <consortium name="The Broad Institute Genome Sequencing Center for Infectious Disease"/>
            <person name="Wu L."/>
            <person name="Ma J."/>
        </authorList>
    </citation>
    <scope>NUCLEOTIDE SEQUENCE [LARGE SCALE GENOMIC DNA]</scope>
    <source>
        <strain evidence="9">JCM 13584</strain>
    </source>
</reference>
<accession>A0ABP5BEJ4</accession>
<evidence type="ECO:0000259" key="7">
    <source>
        <dbReference type="Pfam" id="PF16901"/>
    </source>
</evidence>
<dbReference type="RefSeq" id="WP_157414797.1">
    <property type="nucleotide sequence ID" value="NZ_BAAAMK010000001.1"/>
</dbReference>
<evidence type="ECO:0000256" key="3">
    <source>
        <dbReference type="ARBA" id="ARBA00022630"/>
    </source>
</evidence>
<evidence type="ECO:0000256" key="5">
    <source>
        <dbReference type="ARBA" id="ARBA00023002"/>
    </source>
</evidence>
<feature type="domain" description="Alpha-glycerophosphate oxidase C-terminal" evidence="7">
    <location>
        <begin position="444"/>
        <end position="566"/>
    </location>
</feature>
<evidence type="ECO:0000313" key="9">
    <source>
        <dbReference type="Proteomes" id="UP001499954"/>
    </source>
</evidence>
<organism evidence="8 9">
    <name type="scientific">Agromyces allii</name>
    <dbReference type="NCBI Taxonomy" id="393607"/>
    <lineage>
        <taxon>Bacteria</taxon>
        <taxon>Bacillati</taxon>
        <taxon>Actinomycetota</taxon>
        <taxon>Actinomycetes</taxon>
        <taxon>Micrococcales</taxon>
        <taxon>Microbacteriaceae</taxon>
        <taxon>Agromyces</taxon>
    </lineage>
</organism>
<dbReference type="InterPro" id="IPR031656">
    <property type="entry name" value="DAO_C"/>
</dbReference>
<dbReference type="Pfam" id="PF01266">
    <property type="entry name" value="DAO"/>
    <property type="match status" value="1"/>
</dbReference>
<evidence type="ECO:0000256" key="4">
    <source>
        <dbReference type="ARBA" id="ARBA00022827"/>
    </source>
</evidence>
<dbReference type="PANTHER" id="PTHR11985:SF15">
    <property type="entry name" value="GLYCEROL-3-PHOSPHATE DEHYDROGENASE, MITOCHONDRIAL"/>
    <property type="match status" value="1"/>
</dbReference>
<dbReference type="InterPro" id="IPR006076">
    <property type="entry name" value="FAD-dep_OxRdtase"/>
</dbReference>
<dbReference type="Gene3D" id="3.50.50.60">
    <property type="entry name" value="FAD/NAD(P)-binding domain"/>
    <property type="match status" value="1"/>
</dbReference>
<dbReference type="Pfam" id="PF16901">
    <property type="entry name" value="DAO_C"/>
    <property type="match status" value="1"/>
</dbReference>
<dbReference type="InterPro" id="IPR000447">
    <property type="entry name" value="G3P_DH_FAD-dep"/>
</dbReference>
<evidence type="ECO:0000256" key="2">
    <source>
        <dbReference type="ARBA" id="ARBA00007330"/>
    </source>
</evidence>
<sequence length="593" mass="64567">MSSHSPITQPNRAQPDAALPNTAAATATRAEVAALRARPNASVVIIGAGINGIATFRDLALQGVDVVLVERDDFVSGASSASSHMIHGGIRYLENGEFRLVKESVTERNALIRIAPHYVKPLETTVPIYSTFSGILSAPMRFLTHKQGKPTERGAALIKTGLTIYDAFSRDGGSVPRHRFHGRTRSLAELPALDPKIKYTATYFDASMHDPERLALDVLFDGLAAGPHARAVNHLGAVGFDTDGVRVRDGLTGQEFSIAADVVVNTTGPWTDLTNADLGRDTRFMGGTKGSHIVLDHPELLAATGGREIFFEHEDGRIVLIYPLKGRVMVGTTDLEHDMREPAVCTEAEVDYFFELIAHVFPAIAVDRSQIVYRFSGVRPLPRHDDTQPGFVSRDYRIERSDVAARPGTTMLSLVGGKWTTFRALAEHLSNEVLELLGHDRVRSTEGLAIGGGAGYPTTDDARLVWLTSHDDEVGRARAEALLERYGTRAEAYLDEVDGETERVLAHHDGYTQGEITWLVRNERVVHLTDLVLRRTSIAFTGTLTAPLLDELAALTGDELGWDSGRRHAEIEAARALLADRHGVVLGQLAPVA</sequence>
<keyword evidence="9" id="KW-1185">Reference proteome</keyword>
<comment type="cofactor">
    <cofactor evidence="1">
        <name>FAD</name>
        <dbReference type="ChEBI" id="CHEBI:57692"/>
    </cofactor>
</comment>
<dbReference type="SUPFAM" id="SSF51905">
    <property type="entry name" value="FAD/NAD(P)-binding domain"/>
    <property type="match status" value="1"/>
</dbReference>
<evidence type="ECO:0000259" key="6">
    <source>
        <dbReference type="Pfam" id="PF01266"/>
    </source>
</evidence>
<dbReference type="InterPro" id="IPR036188">
    <property type="entry name" value="FAD/NAD-bd_sf"/>
</dbReference>